<sequence length="92" mass="10816">MAARDSAAAAEAAHPDAALQPWDDKMRDKFETKNRSEFLDPCQEAASRSIRCLHRNAGDRSLCQDYFQAYRDCKKIWIEKRKEQRRKEGKLW</sequence>
<evidence type="ECO:0000256" key="5">
    <source>
        <dbReference type="ARBA" id="ARBA00038264"/>
    </source>
</evidence>
<evidence type="ECO:0000313" key="9">
    <source>
        <dbReference type="EMBL" id="KAL1853196.1"/>
    </source>
</evidence>
<comment type="subcellular location">
    <subcellularLocation>
        <location evidence="2">Mitochondrion intermembrane space</location>
    </subcellularLocation>
</comment>
<protein>
    <recommendedName>
        <fullName evidence="6">Cytochrome c oxidase-assembly factor COX23, mitochondrial</fullName>
    </recommendedName>
</protein>
<dbReference type="InterPro" id="IPR009069">
    <property type="entry name" value="Cys_alpha_HP_mot_SF"/>
</dbReference>
<dbReference type="InterPro" id="IPR010625">
    <property type="entry name" value="CHCH"/>
</dbReference>
<organism evidence="9 10">
    <name type="scientific">Phialemonium thermophilum</name>
    <dbReference type="NCBI Taxonomy" id="223376"/>
    <lineage>
        <taxon>Eukaryota</taxon>
        <taxon>Fungi</taxon>
        <taxon>Dikarya</taxon>
        <taxon>Ascomycota</taxon>
        <taxon>Pezizomycotina</taxon>
        <taxon>Sordariomycetes</taxon>
        <taxon>Sordariomycetidae</taxon>
        <taxon>Cephalothecales</taxon>
        <taxon>Cephalothecaceae</taxon>
        <taxon>Phialemonium</taxon>
    </lineage>
</organism>
<keyword evidence="3" id="KW-0496">Mitochondrion</keyword>
<proteinExistence type="inferred from homology"/>
<feature type="region of interest" description="Disordered" evidence="7">
    <location>
        <begin position="1"/>
        <end position="23"/>
    </location>
</feature>
<gene>
    <name evidence="9" type="ORF">VTK73DRAFT_9056</name>
</gene>
<dbReference type="PANTHER" id="PTHR46811:SF1">
    <property type="entry name" value="COILED-COIL-HELIX-COILED-COIL-HELIX DOMAIN-CONTAINING PROTEIN 7"/>
    <property type="match status" value="1"/>
</dbReference>
<evidence type="ECO:0000259" key="8">
    <source>
        <dbReference type="Pfam" id="PF06747"/>
    </source>
</evidence>
<comment type="function">
    <text evidence="1">Required for the assembly of cytochrome c oxidase.</text>
</comment>
<evidence type="ECO:0000256" key="1">
    <source>
        <dbReference type="ARBA" id="ARBA00003875"/>
    </source>
</evidence>
<feature type="compositionally biased region" description="Low complexity" evidence="7">
    <location>
        <begin position="1"/>
        <end position="18"/>
    </location>
</feature>
<comment type="caution">
    <text evidence="9">The sequence shown here is derived from an EMBL/GenBank/DDBJ whole genome shotgun (WGS) entry which is preliminary data.</text>
</comment>
<keyword evidence="4" id="KW-1015">Disulfide bond</keyword>
<name>A0ABR3W4S4_9PEZI</name>
<evidence type="ECO:0000256" key="2">
    <source>
        <dbReference type="ARBA" id="ARBA00004569"/>
    </source>
</evidence>
<evidence type="ECO:0000256" key="6">
    <source>
        <dbReference type="ARBA" id="ARBA00041104"/>
    </source>
</evidence>
<dbReference type="EMBL" id="JAZHXJ010000711">
    <property type="protein sequence ID" value="KAL1853196.1"/>
    <property type="molecule type" value="Genomic_DNA"/>
</dbReference>
<keyword evidence="10" id="KW-1185">Reference proteome</keyword>
<dbReference type="PROSITE" id="PS51808">
    <property type="entry name" value="CHCH"/>
    <property type="match status" value="1"/>
</dbReference>
<dbReference type="Pfam" id="PF06747">
    <property type="entry name" value="CHCH"/>
    <property type="match status" value="1"/>
</dbReference>
<dbReference type="PANTHER" id="PTHR46811">
    <property type="entry name" value="COILED-COIL-HELIX-COILED-COIL-HELIX DOMAIN-CONTAINING PROTEIN 7"/>
    <property type="match status" value="1"/>
</dbReference>
<evidence type="ECO:0000313" key="10">
    <source>
        <dbReference type="Proteomes" id="UP001586593"/>
    </source>
</evidence>
<dbReference type="SUPFAM" id="SSF47072">
    <property type="entry name" value="Cysteine alpha-hairpin motif"/>
    <property type="match status" value="1"/>
</dbReference>
<dbReference type="InterPro" id="IPR051040">
    <property type="entry name" value="COX23"/>
</dbReference>
<reference evidence="9 10" key="1">
    <citation type="journal article" date="2024" name="Commun. Biol.">
        <title>Comparative genomic analysis of thermophilic fungi reveals convergent evolutionary adaptations and gene losses.</title>
        <authorList>
            <person name="Steindorff A.S."/>
            <person name="Aguilar-Pontes M.V."/>
            <person name="Robinson A.J."/>
            <person name="Andreopoulos B."/>
            <person name="LaButti K."/>
            <person name="Kuo A."/>
            <person name="Mondo S."/>
            <person name="Riley R."/>
            <person name="Otillar R."/>
            <person name="Haridas S."/>
            <person name="Lipzen A."/>
            <person name="Grimwood J."/>
            <person name="Schmutz J."/>
            <person name="Clum A."/>
            <person name="Reid I.D."/>
            <person name="Moisan M.C."/>
            <person name="Butler G."/>
            <person name="Nguyen T.T.M."/>
            <person name="Dewar K."/>
            <person name="Conant G."/>
            <person name="Drula E."/>
            <person name="Henrissat B."/>
            <person name="Hansel C."/>
            <person name="Singer S."/>
            <person name="Hutchinson M.I."/>
            <person name="de Vries R.P."/>
            <person name="Natvig D.O."/>
            <person name="Powell A.J."/>
            <person name="Tsang A."/>
            <person name="Grigoriev I.V."/>
        </authorList>
    </citation>
    <scope>NUCLEOTIDE SEQUENCE [LARGE SCALE GENOMIC DNA]</scope>
    <source>
        <strain evidence="9 10">ATCC 24622</strain>
    </source>
</reference>
<dbReference type="Proteomes" id="UP001586593">
    <property type="component" value="Unassembled WGS sequence"/>
</dbReference>
<accession>A0ABR3W4S4</accession>
<feature type="domain" description="CHCH" evidence="8">
    <location>
        <begin position="42"/>
        <end position="75"/>
    </location>
</feature>
<evidence type="ECO:0000256" key="3">
    <source>
        <dbReference type="ARBA" id="ARBA00023128"/>
    </source>
</evidence>
<evidence type="ECO:0000256" key="4">
    <source>
        <dbReference type="ARBA" id="ARBA00023157"/>
    </source>
</evidence>
<evidence type="ECO:0000256" key="7">
    <source>
        <dbReference type="SAM" id="MobiDB-lite"/>
    </source>
</evidence>
<comment type="similarity">
    <text evidence="5">Belongs to the COX23 family.</text>
</comment>